<dbReference type="NCBIfam" id="NF011889">
    <property type="entry name" value="PRK15362.1"/>
    <property type="match status" value="1"/>
</dbReference>
<keyword evidence="2" id="KW-1043">Host membrane</keyword>
<dbReference type="InterPro" id="IPR006972">
    <property type="entry name" value="BipB-like_C"/>
</dbReference>
<dbReference type="KEGG" id="cvi:CV_2577"/>
<organism evidence="7 8">
    <name type="scientific">Chromobacterium violaceum (strain ATCC 12472 / DSM 30191 / JCM 1249 / CCUG 213 / NBRC 12614 / NCIMB 9131 / NCTC 9757 / MK)</name>
    <dbReference type="NCBI Taxonomy" id="243365"/>
    <lineage>
        <taxon>Bacteria</taxon>
        <taxon>Pseudomonadati</taxon>
        <taxon>Pseudomonadota</taxon>
        <taxon>Betaproteobacteria</taxon>
        <taxon>Neisseriales</taxon>
        <taxon>Chromobacteriaceae</taxon>
        <taxon>Chromobacterium</taxon>
    </lineage>
</organism>
<evidence type="ECO:0000256" key="5">
    <source>
        <dbReference type="SAM" id="MobiDB-lite"/>
    </source>
</evidence>
<evidence type="ECO:0000259" key="6">
    <source>
        <dbReference type="Pfam" id="PF04888"/>
    </source>
</evidence>
<dbReference type="EMBL" id="AE016825">
    <property type="protein sequence ID" value="AAQ60247.1"/>
    <property type="molecule type" value="Genomic_DNA"/>
</dbReference>
<protein>
    <submittedName>
        <fullName evidence="7">Secretion system effector</fullName>
    </submittedName>
</protein>
<feature type="domain" description="Translocator protein BipB-like C-terminal" evidence="6">
    <location>
        <begin position="100"/>
        <end position="327"/>
    </location>
</feature>
<evidence type="ECO:0000256" key="2">
    <source>
        <dbReference type="ARBA" id="ARBA00022870"/>
    </source>
</evidence>
<sequence>MPGAGLPADWAEKEEGKSGAARKVGDAVKMVSRPLAEVQSQQLGQLASPRAAKEPVSRQQAADALGRIMGTIDQASGSDGAAKVPAFSLSEIEKIPMDSMIMASTLMTSQMLGDTAAVKSKALDIMSTKQEALRKKEVENIREQMNKAIEQQDKAKKAGILSVVFDWVVAAVEVVTGVAKMIGGVMTGNVMQAAGGAMDLVAGMAGLVKAMANTMALIDPENAEKYQKVADIAGKIQLSFEIAGAVVDVTSAARNLLVTKMIPKVAGKVLKEGAEQMVSTAIKKGTAGAAKNAANAVGKQVADQVATQVAQALGKAAVDAAKATTKKTVEKFAQKFTNQMLERFTHEAIEKMVSKSVEKVIKKAVKEGVELTAQEVTKRVVNQVFADVVKATIKATLKAPALVVSSTVRGVAAGAKEIMVGEIEKQRAKLQKEIDLLILDQQWLQSFFEFYEQEKKEVIKKTRELLDSKSQVIDDGLQAMSQAASTQAQIASSMV</sequence>
<dbReference type="AlphaFoldDB" id="Q7NUX0"/>
<evidence type="ECO:0000256" key="1">
    <source>
        <dbReference type="ARBA" id="ARBA00004551"/>
    </source>
</evidence>
<reference evidence="7 8" key="1">
    <citation type="journal article" date="2003" name="Proc. Natl. Acad. Sci. U.S.A.">
        <title>The complete genome sequence of Chromobacterium violaceum reveals remarkable and exploitable bacterial adaptability.</title>
        <authorList>
            <person name="Vasconcelos A.T.R."/>
            <person name="de Almeida D.F."/>
            <person name="Almeida F.C."/>
            <person name="de Almeida L.G.P."/>
            <person name="de Almeida R."/>
            <person name="Goncalves J.A.A."/>
            <person name="Andrade E.M."/>
            <person name="Antonio R.V."/>
            <person name="Araripe J."/>
            <person name="de Araujo M.F.F."/>
            <person name="Filho S.A."/>
            <person name="Azevedo V."/>
            <person name="Batista A.J."/>
            <person name="Bataus L.A.M."/>
            <person name="Batista J.S."/>
            <person name="Belo A."/>
            <person name="vander Berg C."/>
            <person name="Blamey J."/>
            <person name="Bogo M."/>
            <person name="Bonato S."/>
            <person name="Bordignon J."/>
            <person name="Brito C.A."/>
            <person name="Brocchi M."/>
            <person name="Burity H.A."/>
            <person name="Camargo A.A."/>
            <person name="Cardoso D.D.P."/>
            <person name="Carneiro N.P."/>
            <person name="Carraro D.M."/>
            <person name="Carvalho C.M.B."/>
            <person name="Cascardo J.C.M."/>
            <person name="Cavada B.S."/>
            <person name="Chueire L.M.O."/>
            <person name="Pasa T.B.C."/>
            <person name="Duran N."/>
            <person name="Fagundes N."/>
            <person name="Falcao C.L."/>
            <person name="Fantinatti F."/>
            <person name="Farias I.P."/>
            <person name="Felipe M.S.S."/>
            <person name="Ferrari L.P."/>
            <person name="Ferro J.A."/>
            <person name="Ferro M.I.T."/>
            <person name="Franco G.R."/>
            <person name="Freitas N.S.A."/>
            <person name="Furlan L.R."/>
            <person name="Gazzinelli R.T."/>
            <person name="Gomes E.A."/>
            <person name="Goncalves P.R."/>
            <person name="Grangeiro T.B."/>
            <person name="Grattapaglia D."/>
            <person name="Grisard E.C."/>
            <person name="Guimaraes C.T."/>
            <person name="Hanna E.S."/>
            <person name="Hungria M."/>
            <person name="Jardim S.N."/>
            <person name="Laurino J."/>
            <person name="Leoi L.C.T."/>
            <person name="Fassarella L."/>
            <person name="Lima A."/>
            <person name="Loureiro M.F."/>
            <person name="Lyra M.C.P."/>
            <person name="Macedo M."/>
            <person name="Madeira H.M.F."/>
            <person name="Manfio G.P."/>
            <person name="Maranhao A.Q."/>
            <person name="Martins W.S."/>
            <person name="di Mauro S.M.Z."/>
            <person name="de Medeiros S.R.B."/>
            <person name="Meissner R.D.V."/>
            <person name="Menck C.F.M."/>
            <person name="Moreira M.A.M."/>
            <person name="Nascimento F.F."/>
            <person name="Nicolas M.F."/>
            <person name="Oliveira J.G."/>
            <person name="Oliveira S.C."/>
            <person name="Paixao R.F.C."/>
            <person name="Parente J.A."/>
            <person name="Pedrosa F.O."/>
            <person name="Pena S.J.D."/>
            <person name="Perreira J.O."/>
            <person name="Perreira M."/>
            <person name="Pinto L.S.R.C."/>
            <person name="Pinto L.S."/>
            <person name="Porto J.I.R."/>
            <person name="Potrich D.P."/>
            <person name="Neto C.E.R."/>
            <person name="Reis A.M.M."/>
            <person name="Rigo L.U."/>
            <person name="Rondinelli E."/>
            <person name="dos Santos E.B.P."/>
            <person name="Santos F.R."/>
            <person name="Schneider M.P.C."/>
            <person name="Seuanez H.N."/>
            <person name="Silva A.M.R."/>
            <person name="da Silva A.L.C."/>
            <person name="Silva D.W."/>
            <person name="Silva R."/>
            <person name="Simoes I.C."/>
            <person name="Simon D."/>
            <person name="Soares C.M.A."/>
            <person name="Soares R.B.A."/>
            <person name="Souza E.M."/>
            <person name="Souza K.R.L."/>
            <person name="Souza R.C."/>
            <person name="Steffens M.B.R."/>
            <person name="Steindel M."/>
            <person name="Teixeira S.R."/>
            <person name="Urmenyi T."/>
            <person name="Vettore A."/>
            <person name="Wassem R."/>
            <person name="Zaha A."/>
            <person name="Simpson A.J.G."/>
        </authorList>
    </citation>
    <scope>NUCLEOTIDE SEQUENCE [LARGE SCALE GENOMIC DNA]</scope>
    <source>
        <strain evidence="8">ATCC 12472 / DSM 30191 / JCM 1249 / NBRC 12614 / NCIMB 9131 / NCTC 9757</strain>
    </source>
</reference>
<keyword evidence="8" id="KW-1185">Reference proteome</keyword>
<feature type="region of interest" description="Disordered" evidence="5">
    <location>
        <begin position="39"/>
        <end position="59"/>
    </location>
</feature>
<dbReference type="Pfam" id="PF04888">
    <property type="entry name" value="SseC"/>
    <property type="match status" value="2"/>
</dbReference>
<evidence type="ECO:0000313" key="8">
    <source>
        <dbReference type="Proteomes" id="UP000001424"/>
    </source>
</evidence>
<dbReference type="HOGENOM" id="CLU_042650_0_0_4"/>
<dbReference type="STRING" id="243365.CV_2577"/>
<feature type="region of interest" description="Disordered" evidence="5">
    <location>
        <begin position="1"/>
        <end position="25"/>
    </location>
</feature>
<feature type="domain" description="Translocator protein BipB-like C-terminal" evidence="6">
    <location>
        <begin position="332"/>
        <end position="493"/>
    </location>
</feature>
<keyword evidence="2" id="KW-0472">Membrane</keyword>
<dbReference type="eggNOG" id="COG5613">
    <property type="taxonomic scope" value="Bacteria"/>
</dbReference>
<proteinExistence type="inferred from homology"/>
<dbReference type="Proteomes" id="UP000001424">
    <property type="component" value="Chromosome"/>
</dbReference>
<evidence type="ECO:0000256" key="4">
    <source>
        <dbReference type="ARBA" id="ARBA00035640"/>
    </source>
</evidence>
<dbReference type="GO" id="GO:0033644">
    <property type="term" value="C:host cell membrane"/>
    <property type="evidence" value="ECO:0007669"/>
    <property type="project" value="UniProtKB-SubCell"/>
</dbReference>
<keyword evidence="3" id="KW-0843">Virulence</keyword>
<accession>Q7NUX0</accession>
<comment type="subcellular location">
    <subcellularLocation>
        <location evidence="1">Host membrane</location>
    </subcellularLocation>
</comment>
<name>Q7NUX0_CHRVO</name>
<evidence type="ECO:0000256" key="3">
    <source>
        <dbReference type="ARBA" id="ARBA00023026"/>
    </source>
</evidence>
<comment type="similarity">
    <text evidence="4">Belongs to the SctE/SipB/YopB family.</text>
</comment>
<gene>
    <name evidence="7" type="primary">sseC</name>
    <name evidence="7" type="ordered locus">CV_2577</name>
</gene>
<evidence type="ECO:0000313" key="7">
    <source>
        <dbReference type="EMBL" id="AAQ60247.1"/>
    </source>
</evidence>